<name>W9X9G5_9EURO</name>
<dbReference type="CDD" id="cd09917">
    <property type="entry name" value="F-box_SF"/>
    <property type="match status" value="1"/>
</dbReference>
<dbReference type="STRING" id="1182542.W9X9G5"/>
<dbReference type="InterPro" id="IPR001810">
    <property type="entry name" value="F-box_dom"/>
</dbReference>
<dbReference type="Gene3D" id="1.25.40.10">
    <property type="entry name" value="Tetratricopeptide repeat domain"/>
    <property type="match status" value="1"/>
</dbReference>
<evidence type="ECO:0000259" key="1">
    <source>
        <dbReference type="PROSITE" id="PS50181"/>
    </source>
</evidence>
<dbReference type="InterPro" id="IPR011990">
    <property type="entry name" value="TPR-like_helical_dom_sf"/>
</dbReference>
<dbReference type="PROSITE" id="PS50181">
    <property type="entry name" value="FBOX"/>
    <property type="match status" value="1"/>
</dbReference>
<dbReference type="InterPro" id="IPR032675">
    <property type="entry name" value="LRR_dom_sf"/>
</dbReference>
<dbReference type="Gene3D" id="1.20.1280.50">
    <property type="match status" value="1"/>
</dbReference>
<dbReference type="SUPFAM" id="SSF81383">
    <property type="entry name" value="F-box domain"/>
    <property type="match status" value="1"/>
</dbReference>
<dbReference type="PANTHER" id="PTHR13318">
    <property type="entry name" value="PARTNER OF PAIRED, ISOFORM B-RELATED"/>
    <property type="match status" value="1"/>
</dbReference>
<sequence>MPAVAQATESVPELIRRCQLAFNDENYDVALDIANTAVRASKHDPNLPPHTRVTVFDLRARLRTKLEEYDLALKDGKKMIRIDRADGRGYYRCAEIERFRRNPAGAATFCEYGLKHVACTDRYSRSIAKTLAAVQKEMRDRIVLTSPGDPMTALPLEVAVMILSNIPYRQQVKMLRVCKAWYQLLESLSPLIDTVAFPDASKAVTVRMLHATLRRLKQPKIVSARHLDEAATEYLNRALLHLRVLSKLQHLEIHHKSVPIWQLPLPKYDLRSIMLGPDTETPFDFIPTILKDCPKLRVAKFKHVTGSELGETYLDRKSLRLESETLRVLHIHIPVMTVEFEHDTLFSGLPELESLFCVGLSCFQGPARLKSVDIRHMKQLESLELERCTMPAIVLPSSVRRLRFDGVTFDEYSLQVDQTSPPDPRSTNYSQLENLESLIVFNCPRFPKFVHDAGQTAKAATVEDFRILLRTGSLPSLLFQTAWSKGFRRVHVTGSCVDDASYKVFLEYCPALEELSLDGARITGLFIGDFLRARPPKLRKITLRNCNNVPNDVVAWAKHLGVEVDMTRSVQESGGRRVRYGD</sequence>
<dbReference type="GO" id="GO:0019005">
    <property type="term" value="C:SCF ubiquitin ligase complex"/>
    <property type="evidence" value="ECO:0007669"/>
    <property type="project" value="TreeGrafter"/>
</dbReference>
<evidence type="ECO:0000313" key="2">
    <source>
        <dbReference type="EMBL" id="EXJ76843.1"/>
    </source>
</evidence>
<dbReference type="eggNOG" id="ENOG502SA77">
    <property type="taxonomic scope" value="Eukaryota"/>
</dbReference>
<reference evidence="2 3" key="1">
    <citation type="submission" date="2013-03" db="EMBL/GenBank/DDBJ databases">
        <title>The Genome Sequence of Capronia epimyces CBS 606.96.</title>
        <authorList>
            <consortium name="The Broad Institute Genomics Platform"/>
            <person name="Cuomo C."/>
            <person name="de Hoog S."/>
            <person name="Gorbushina A."/>
            <person name="Walker B."/>
            <person name="Young S.K."/>
            <person name="Zeng Q."/>
            <person name="Gargeya S."/>
            <person name="Fitzgerald M."/>
            <person name="Haas B."/>
            <person name="Abouelleil A."/>
            <person name="Allen A.W."/>
            <person name="Alvarado L."/>
            <person name="Arachchi H.M."/>
            <person name="Berlin A.M."/>
            <person name="Chapman S.B."/>
            <person name="Gainer-Dewar J."/>
            <person name="Goldberg J."/>
            <person name="Griggs A."/>
            <person name="Gujja S."/>
            <person name="Hansen M."/>
            <person name="Howarth C."/>
            <person name="Imamovic A."/>
            <person name="Ireland A."/>
            <person name="Larimer J."/>
            <person name="McCowan C."/>
            <person name="Murphy C."/>
            <person name="Pearson M."/>
            <person name="Poon T.W."/>
            <person name="Priest M."/>
            <person name="Roberts A."/>
            <person name="Saif S."/>
            <person name="Shea T."/>
            <person name="Sisk P."/>
            <person name="Sykes S."/>
            <person name="Wortman J."/>
            <person name="Nusbaum C."/>
            <person name="Birren B."/>
        </authorList>
    </citation>
    <scope>NUCLEOTIDE SEQUENCE [LARGE SCALE GENOMIC DNA]</scope>
    <source>
        <strain evidence="2 3">CBS 606.96</strain>
    </source>
</reference>
<dbReference type="SUPFAM" id="SSF52047">
    <property type="entry name" value="RNI-like"/>
    <property type="match status" value="1"/>
</dbReference>
<dbReference type="EMBL" id="AMGY01000012">
    <property type="protein sequence ID" value="EXJ76843.1"/>
    <property type="molecule type" value="Genomic_DNA"/>
</dbReference>
<keyword evidence="3" id="KW-1185">Reference proteome</keyword>
<comment type="caution">
    <text evidence="2">The sequence shown here is derived from an EMBL/GenBank/DDBJ whole genome shotgun (WGS) entry which is preliminary data.</text>
</comment>
<dbReference type="AlphaFoldDB" id="W9X9G5"/>
<proteinExistence type="predicted"/>
<dbReference type="GeneID" id="19174568"/>
<dbReference type="SMART" id="SM00256">
    <property type="entry name" value="FBOX"/>
    <property type="match status" value="1"/>
</dbReference>
<protein>
    <recommendedName>
        <fullName evidence="1">F-box domain-containing protein</fullName>
    </recommendedName>
</protein>
<dbReference type="GO" id="GO:0031146">
    <property type="term" value="P:SCF-dependent proteasomal ubiquitin-dependent protein catabolic process"/>
    <property type="evidence" value="ECO:0007669"/>
    <property type="project" value="TreeGrafter"/>
</dbReference>
<dbReference type="OrthoDB" id="629492at2759"/>
<organism evidence="2 3">
    <name type="scientific">Capronia epimyces CBS 606.96</name>
    <dbReference type="NCBI Taxonomy" id="1182542"/>
    <lineage>
        <taxon>Eukaryota</taxon>
        <taxon>Fungi</taxon>
        <taxon>Dikarya</taxon>
        <taxon>Ascomycota</taxon>
        <taxon>Pezizomycotina</taxon>
        <taxon>Eurotiomycetes</taxon>
        <taxon>Chaetothyriomycetidae</taxon>
        <taxon>Chaetothyriales</taxon>
        <taxon>Herpotrichiellaceae</taxon>
        <taxon>Capronia</taxon>
    </lineage>
</organism>
<feature type="domain" description="F-box" evidence="1">
    <location>
        <begin position="148"/>
        <end position="195"/>
    </location>
</feature>
<evidence type="ECO:0000313" key="3">
    <source>
        <dbReference type="Proteomes" id="UP000019478"/>
    </source>
</evidence>
<dbReference type="Gene3D" id="3.80.10.10">
    <property type="entry name" value="Ribonuclease Inhibitor"/>
    <property type="match status" value="1"/>
</dbReference>
<dbReference type="HOGENOM" id="CLU_024395_0_0_1"/>
<dbReference type="RefSeq" id="XP_007738768.1">
    <property type="nucleotide sequence ID" value="XM_007740578.1"/>
</dbReference>
<accession>W9X9G5</accession>
<dbReference type="Proteomes" id="UP000019478">
    <property type="component" value="Unassembled WGS sequence"/>
</dbReference>
<dbReference type="InterPro" id="IPR036047">
    <property type="entry name" value="F-box-like_dom_sf"/>
</dbReference>
<dbReference type="Pfam" id="PF00646">
    <property type="entry name" value="F-box"/>
    <property type="match status" value="1"/>
</dbReference>
<gene>
    <name evidence="2" type="ORF">A1O3_10488</name>
</gene>
<dbReference type="SUPFAM" id="SSF48452">
    <property type="entry name" value="TPR-like"/>
    <property type="match status" value="1"/>
</dbReference>